<dbReference type="PANTHER" id="PTHR35894:SF1">
    <property type="entry name" value="PHOSPHORIBULOKINASE _ URIDINE KINASE FAMILY"/>
    <property type="match status" value="1"/>
</dbReference>
<sequence length="466" mass="52439">MYLELFKLHELPFRLTPDPQFLYLSKHHARAKAYMESTIWFTDGFVVITGEIGSGKTTLIETFLKELEKDVVVAQINQTQVTAIEFLQSVLVQFGFSPFKMKKAELLATLNEFLVEQYANGRRVLLIVDEAQNLSNKVLEEIRMLSGVETTKEKVLRIILAGQPELNDKLNAPGLVQLAQRIRLRFHLTALSKADMAAYIQHRLEVAGSQGRQIFDPETFSLIYRYTGGVPRLVNTLADTAMMAAFAQDRPSVTVDDVKAAVEELQWVEYAERSVKLQALHGMPGSMNGGMHGGMNGGEETSTGARRIVLGRILVGFNGQTIAERELTPGRFIIGRTPDNDLQIDSKFISRHHAQIITSIHTSVLEDLNSTNGIYVRSKRVRRRMLNDGDVVQIGQHEIMYFDERTNRSRTAFHELDDDAQPMHDGPDRGHAATLAQDDGSSLQERAEREEEEEEEQRANEFGGGR</sequence>
<dbReference type="InterPro" id="IPR049945">
    <property type="entry name" value="AAA_22"/>
</dbReference>
<feature type="region of interest" description="Disordered" evidence="1">
    <location>
        <begin position="418"/>
        <end position="466"/>
    </location>
</feature>
<dbReference type="Proteomes" id="UP001595904">
    <property type="component" value="Unassembled WGS sequence"/>
</dbReference>
<keyword evidence="4" id="KW-1185">Reference proteome</keyword>
<dbReference type="InterPro" id="IPR052026">
    <property type="entry name" value="ExeA_AAA_ATPase_DNA-bind"/>
</dbReference>
<name>A0ABV8SLV0_9GAMM</name>
<organism evidence="3 4">
    <name type="scientific">Steroidobacter flavus</name>
    <dbReference type="NCBI Taxonomy" id="1842136"/>
    <lineage>
        <taxon>Bacteria</taxon>
        <taxon>Pseudomonadati</taxon>
        <taxon>Pseudomonadota</taxon>
        <taxon>Gammaproteobacteria</taxon>
        <taxon>Steroidobacterales</taxon>
        <taxon>Steroidobacteraceae</taxon>
        <taxon>Steroidobacter</taxon>
    </lineage>
</organism>
<dbReference type="SUPFAM" id="SSF49879">
    <property type="entry name" value="SMAD/FHA domain"/>
    <property type="match status" value="1"/>
</dbReference>
<dbReference type="EMBL" id="JBHSDU010000002">
    <property type="protein sequence ID" value="MFC4308321.1"/>
    <property type="molecule type" value="Genomic_DNA"/>
</dbReference>
<evidence type="ECO:0000313" key="4">
    <source>
        <dbReference type="Proteomes" id="UP001595904"/>
    </source>
</evidence>
<dbReference type="InterPro" id="IPR003593">
    <property type="entry name" value="AAA+_ATPase"/>
</dbReference>
<dbReference type="RefSeq" id="WP_380595422.1">
    <property type="nucleotide sequence ID" value="NZ_JBHSDU010000002.1"/>
</dbReference>
<dbReference type="PANTHER" id="PTHR35894">
    <property type="entry name" value="GENERAL SECRETION PATHWAY PROTEIN A-RELATED"/>
    <property type="match status" value="1"/>
</dbReference>
<comment type="caution">
    <text evidence="3">The sequence shown here is derived from an EMBL/GenBank/DDBJ whole genome shotgun (WGS) entry which is preliminary data.</text>
</comment>
<dbReference type="Gene3D" id="3.40.50.300">
    <property type="entry name" value="P-loop containing nucleotide triphosphate hydrolases"/>
    <property type="match status" value="1"/>
</dbReference>
<feature type="domain" description="FHA" evidence="2">
    <location>
        <begin position="332"/>
        <end position="381"/>
    </location>
</feature>
<dbReference type="PROSITE" id="PS50006">
    <property type="entry name" value="FHA_DOMAIN"/>
    <property type="match status" value="1"/>
</dbReference>
<dbReference type="InterPro" id="IPR027417">
    <property type="entry name" value="P-loop_NTPase"/>
</dbReference>
<evidence type="ECO:0000313" key="3">
    <source>
        <dbReference type="EMBL" id="MFC4308321.1"/>
    </source>
</evidence>
<evidence type="ECO:0000259" key="2">
    <source>
        <dbReference type="PROSITE" id="PS50006"/>
    </source>
</evidence>
<dbReference type="Pfam" id="PF13401">
    <property type="entry name" value="AAA_22"/>
    <property type="match status" value="1"/>
</dbReference>
<proteinExistence type="predicted"/>
<gene>
    <name evidence="3" type="ORF">ACFPN2_04430</name>
</gene>
<feature type="compositionally biased region" description="Basic and acidic residues" evidence="1">
    <location>
        <begin position="418"/>
        <end position="431"/>
    </location>
</feature>
<accession>A0ABV8SLV0</accession>
<dbReference type="CDD" id="cd00060">
    <property type="entry name" value="FHA"/>
    <property type="match status" value="1"/>
</dbReference>
<protein>
    <submittedName>
        <fullName evidence="3">AAA family ATPase</fullName>
    </submittedName>
</protein>
<dbReference type="InterPro" id="IPR000253">
    <property type="entry name" value="FHA_dom"/>
</dbReference>
<dbReference type="SUPFAM" id="SSF52540">
    <property type="entry name" value="P-loop containing nucleoside triphosphate hydrolases"/>
    <property type="match status" value="1"/>
</dbReference>
<dbReference type="Pfam" id="PF00498">
    <property type="entry name" value="FHA"/>
    <property type="match status" value="1"/>
</dbReference>
<dbReference type="SMART" id="SM00382">
    <property type="entry name" value="AAA"/>
    <property type="match status" value="1"/>
</dbReference>
<reference evidence="4" key="1">
    <citation type="journal article" date="2019" name="Int. J. Syst. Evol. Microbiol.">
        <title>The Global Catalogue of Microorganisms (GCM) 10K type strain sequencing project: providing services to taxonomists for standard genome sequencing and annotation.</title>
        <authorList>
            <consortium name="The Broad Institute Genomics Platform"/>
            <consortium name="The Broad Institute Genome Sequencing Center for Infectious Disease"/>
            <person name="Wu L."/>
            <person name="Ma J."/>
        </authorList>
    </citation>
    <scope>NUCLEOTIDE SEQUENCE [LARGE SCALE GENOMIC DNA]</scope>
    <source>
        <strain evidence="4">CGMCC 1.10759</strain>
    </source>
</reference>
<dbReference type="InterPro" id="IPR008984">
    <property type="entry name" value="SMAD_FHA_dom_sf"/>
</dbReference>
<dbReference type="SMART" id="SM00240">
    <property type="entry name" value="FHA"/>
    <property type="match status" value="1"/>
</dbReference>
<evidence type="ECO:0000256" key="1">
    <source>
        <dbReference type="SAM" id="MobiDB-lite"/>
    </source>
</evidence>
<dbReference type="Gene3D" id="2.60.200.20">
    <property type="match status" value="1"/>
</dbReference>